<gene>
    <name evidence="8" type="ORF">MESMUL_15380</name>
</gene>
<keyword evidence="5" id="KW-0456">Lyase</keyword>
<evidence type="ECO:0000256" key="1">
    <source>
        <dbReference type="ARBA" id="ARBA00000985"/>
    </source>
</evidence>
<keyword evidence="4" id="KW-0028">Amino-acid biosynthesis</keyword>
<proteinExistence type="predicted"/>
<reference evidence="8 9" key="1">
    <citation type="journal article" date="2018" name="Int. J. Syst. Evol. Microbiol.">
        <title>Mesosutterella multiformis gen. nov., sp. nov., a member of the family Sutterellaceae and Sutterella megalosphaeroides sp. nov., isolated from human faeces.</title>
        <authorList>
            <person name="Sakamoto M."/>
            <person name="Ikeyama N."/>
            <person name="Kunihiro T."/>
            <person name="Iino T."/>
            <person name="Yuki M."/>
            <person name="Ohkuma M."/>
        </authorList>
    </citation>
    <scope>NUCLEOTIDE SEQUENCE [LARGE SCALE GENOMIC DNA]</scope>
    <source>
        <strain evidence="8 9">4NBBH2</strain>
    </source>
</reference>
<dbReference type="Gene3D" id="1.10.275.10">
    <property type="entry name" value="Fumarase/aspartase (N-terminal domain)"/>
    <property type="match status" value="1"/>
</dbReference>
<sequence>MARMDEFDWLTEINRASIVTNLRSGLINHSTAVMAADALRGVVSDVESGKSPRAKRVILYEPLLIAKAGPEVTVIHAGRSSQDMHSTFRLAMLRSATLDLMETLDGTLDDLALFARKNESTLLPAYTNGVAAQPTTLAHLLSGYIAGFARDRERLSEFYIRMNECPMGCTVLNGTGWPLDRNGMSDFLGFDRPRRNAFDATQISQVDLPVELAGIVAAIGLHVGEMIGGIMTQYAQPRPWLLLSEGGDNTYVSSAMPQKRNPGLLNNTRAEASDAVAAAEGVFLRAHNVVSGMMDGKSAGKNTGMADTASSALTKLRRVIAGIVVNRDRALEELNLDWTASQEIADQLMLKHGLPFRIGHHMASAMVSWARAHDVRPSDFPYDEMKALYRKEIESEFPDASPDLPMTEAEFHSCLDPKSILEKRQTAGSANPKETSAMLSEQEARIAWYRENTAMARRRVASAHQALADAFDAIR</sequence>
<dbReference type="InterPro" id="IPR008948">
    <property type="entry name" value="L-Aspartase-like"/>
</dbReference>
<dbReference type="AlphaFoldDB" id="A0A388SHM0"/>
<dbReference type="GO" id="GO:0042450">
    <property type="term" value="P:L-arginine biosynthetic process via ornithine"/>
    <property type="evidence" value="ECO:0007669"/>
    <property type="project" value="InterPro"/>
</dbReference>
<accession>A0A388SHM0</accession>
<dbReference type="PANTHER" id="PTHR43814:SF1">
    <property type="entry name" value="ARGININOSUCCINATE LYASE"/>
    <property type="match status" value="1"/>
</dbReference>
<evidence type="ECO:0000256" key="2">
    <source>
        <dbReference type="ARBA" id="ARBA00004941"/>
    </source>
</evidence>
<dbReference type="PRINTS" id="PR00149">
    <property type="entry name" value="FUMRATELYASE"/>
</dbReference>
<dbReference type="GO" id="GO:0004056">
    <property type="term" value="F:argininosuccinate lyase activity"/>
    <property type="evidence" value="ECO:0007669"/>
    <property type="project" value="UniProtKB-EC"/>
</dbReference>
<dbReference type="InterPro" id="IPR009049">
    <property type="entry name" value="Argininosuccinate_lyase"/>
</dbReference>
<dbReference type="Gene3D" id="1.10.40.30">
    <property type="entry name" value="Fumarase/aspartase (C-terminal domain)"/>
    <property type="match status" value="1"/>
</dbReference>
<dbReference type="Proteomes" id="UP000266091">
    <property type="component" value="Unassembled WGS sequence"/>
</dbReference>
<dbReference type="PANTHER" id="PTHR43814">
    <property type="entry name" value="ARGININOSUCCINATE LYASE"/>
    <property type="match status" value="1"/>
</dbReference>
<dbReference type="Pfam" id="PF14698">
    <property type="entry name" value="ASL_C2"/>
    <property type="match status" value="1"/>
</dbReference>
<protein>
    <recommendedName>
        <fullName evidence="3">argininosuccinate lyase</fullName>
        <ecNumber evidence="3">4.3.2.1</ecNumber>
    </recommendedName>
</protein>
<evidence type="ECO:0000256" key="3">
    <source>
        <dbReference type="ARBA" id="ARBA00012338"/>
    </source>
</evidence>
<dbReference type="UniPathway" id="UPA00068">
    <property type="reaction ID" value="UER00114"/>
</dbReference>
<comment type="catalytic activity">
    <reaction evidence="1">
        <text>2-(N(omega)-L-arginino)succinate = fumarate + L-arginine</text>
        <dbReference type="Rhea" id="RHEA:24020"/>
        <dbReference type="ChEBI" id="CHEBI:29806"/>
        <dbReference type="ChEBI" id="CHEBI:32682"/>
        <dbReference type="ChEBI" id="CHEBI:57472"/>
        <dbReference type="EC" id="4.3.2.1"/>
    </reaction>
</comment>
<dbReference type="Gene3D" id="1.20.200.10">
    <property type="entry name" value="Fumarase/aspartase (Central domain)"/>
    <property type="match status" value="1"/>
</dbReference>
<evidence type="ECO:0000313" key="8">
    <source>
        <dbReference type="EMBL" id="GBO94184.1"/>
    </source>
</evidence>
<dbReference type="Pfam" id="PF00206">
    <property type="entry name" value="Lyase_1"/>
    <property type="match status" value="1"/>
</dbReference>
<keyword evidence="9" id="KW-1185">Reference proteome</keyword>
<evidence type="ECO:0000256" key="4">
    <source>
        <dbReference type="ARBA" id="ARBA00022571"/>
    </source>
</evidence>
<keyword evidence="4" id="KW-0055">Arginine biosynthesis</keyword>
<evidence type="ECO:0000259" key="7">
    <source>
        <dbReference type="Pfam" id="PF14698"/>
    </source>
</evidence>
<evidence type="ECO:0000256" key="5">
    <source>
        <dbReference type="ARBA" id="ARBA00023239"/>
    </source>
</evidence>
<name>A0A388SHM0_9BURK</name>
<feature type="domain" description="Argininosuccinate lyase C-terminal" evidence="7">
    <location>
        <begin position="343"/>
        <end position="421"/>
    </location>
</feature>
<dbReference type="PRINTS" id="PR00145">
    <property type="entry name" value="ARGSUCLYASE"/>
</dbReference>
<dbReference type="InterPro" id="IPR022761">
    <property type="entry name" value="Fumarate_lyase_N"/>
</dbReference>
<dbReference type="InterPro" id="IPR000362">
    <property type="entry name" value="Fumarate_lyase_fam"/>
</dbReference>
<dbReference type="InterPro" id="IPR024083">
    <property type="entry name" value="Fumarase/histidase_N"/>
</dbReference>
<feature type="domain" description="Fumarate lyase N-terminal" evidence="6">
    <location>
        <begin position="73"/>
        <end position="272"/>
    </location>
</feature>
<dbReference type="GO" id="GO:0005829">
    <property type="term" value="C:cytosol"/>
    <property type="evidence" value="ECO:0007669"/>
    <property type="project" value="TreeGrafter"/>
</dbReference>
<dbReference type="InterPro" id="IPR029419">
    <property type="entry name" value="Arg_succ_lyase_C"/>
</dbReference>
<evidence type="ECO:0000313" key="9">
    <source>
        <dbReference type="Proteomes" id="UP000266091"/>
    </source>
</evidence>
<dbReference type="EMBL" id="BGZJ01000001">
    <property type="protein sequence ID" value="GBO94184.1"/>
    <property type="molecule type" value="Genomic_DNA"/>
</dbReference>
<evidence type="ECO:0000259" key="6">
    <source>
        <dbReference type="Pfam" id="PF00206"/>
    </source>
</evidence>
<comment type="caution">
    <text evidence="8">The sequence shown here is derived from an EMBL/GenBank/DDBJ whole genome shotgun (WGS) entry which is preliminary data.</text>
</comment>
<comment type="pathway">
    <text evidence="2">Amino-acid biosynthesis; L-arginine biosynthesis; L-arginine from L-ornithine and carbamoyl phosphate: step 3/3.</text>
</comment>
<dbReference type="OrthoDB" id="9769623at2"/>
<accession>A0A401LMA9</accession>
<dbReference type="EC" id="4.3.2.1" evidence="3"/>
<dbReference type="RefSeq" id="WP_116270426.1">
    <property type="nucleotide sequence ID" value="NZ_BGZJ01000001.1"/>
</dbReference>
<dbReference type="SUPFAM" id="SSF48557">
    <property type="entry name" value="L-aspartase-like"/>
    <property type="match status" value="1"/>
</dbReference>
<organism evidence="8 9">
    <name type="scientific">Mesosutterella multiformis</name>
    <dbReference type="NCBI Taxonomy" id="2259133"/>
    <lineage>
        <taxon>Bacteria</taxon>
        <taxon>Pseudomonadati</taxon>
        <taxon>Pseudomonadota</taxon>
        <taxon>Betaproteobacteria</taxon>
        <taxon>Burkholderiales</taxon>
        <taxon>Sutterellaceae</taxon>
        <taxon>Mesosutterella</taxon>
    </lineage>
</organism>